<comment type="caution">
    <text evidence="7">The sequence shown here is derived from an EMBL/GenBank/DDBJ whole genome shotgun (WGS) entry which is preliminary data.</text>
</comment>
<feature type="transmembrane region" description="Helical" evidence="6">
    <location>
        <begin position="56"/>
        <end position="75"/>
    </location>
</feature>
<dbReference type="GO" id="GO:0005886">
    <property type="term" value="C:plasma membrane"/>
    <property type="evidence" value="ECO:0007669"/>
    <property type="project" value="TreeGrafter"/>
</dbReference>
<organism evidence="7 8">
    <name type="scientific">Teichococcus oryzae</name>
    <dbReference type="NCBI Taxonomy" id="1608942"/>
    <lineage>
        <taxon>Bacteria</taxon>
        <taxon>Pseudomonadati</taxon>
        <taxon>Pseudomonadota</taxon>
        <taxon>Alphaproteobacteria</taxon>
        <taxon>Acetobacterales</taxon>
        <taxon>Roseomonadaceae</taxon>
        <taxon>Roseomonas</taxon>
    </lineage>
</organism>
<feature type="compositionally biased region" description="Basic and acidic residues" evidence="5">
    <location>
        <begin position="1"/>
        <end position="14"/>
    </location>
</feature>
<feature type="transmembrane region" description="Helical" evidence="6">
    <location>
        <begin position="199"/>
        <end position="220"/>
    </location>
</feature>
<evidence type="ECO:0000313" key="7">
    <source>
        <dbReference type="EMBL" id="KAA2214993.1"/>
    </source>
</evidence>
<dbReference type="GO" id="GO:0005384">
    <property type="term" value="F:manganese ion transmembrane transporter activity"/>
    <property type="evidence" value="ECO:0007669"/>
    <property type="project" value="TreeGrafter"/>
</dbReference>
<feature type="transmembrane region" description="Helical" evidence="6">
    <location>
        <begin position="135"/>
        <end position="155"/>
    </location>
</feature>
<dbReference type="EMBL" id="VUKA01000001">
    <property type="protein sequence ID" value="KAA2214993.1"/>
    <property type="molecule type" value="Genomic_DNA"/>
</dbReference>
<evidence type="ECO:0000256" key="5">
    <source>
        <dbReference type="SAM" id="MobiDB-lite"/>
    </source>
</evidence>
<feature type="transmembrane region" description="Helical" evidence="6">
    <location>
        <begin position="398"/>
        <end position="417"/>
    </location>
</feature>
<dbReference type="AlphaFoldDB" id="A0A5B2TLJ9"/>
<sequence length="425" mass="46072">MPNEQRQAERRDADAGPPPASKRWKMVGPGIVVAVTGVGAGDLVATLIAGNRFGYTLLWAAVLGCVVKIALSEAVGRWHLATGRTMFEGWRDLGSWTSVYFLIYVVIWGFVYGATVMSSTGLAMSALVPVMDTTGWGIVAGLIGFVFVAFNRYALFERVMKFFIALMFVTVVTLAFLVAPNLGNAMGGLVPRLPEGSAIYTLGLIGGVGGTITLASYGYWVNAKGWRTPAWMPMMRFDNTVGYVTTGIFVIAMMIVGAELLFNSGVVLAGGDRGLLDLDAVLRERLGDFVATLFLVGFAATTFSSLLGVWHGVSMLFADFVTRMRGQDIDRDGLEGSMAFRFYLFWLTFPPISLLFLGRPFALVVAFGALGALFMPFLAITLLWLLNSKRVAQEWRSGWLSNCLLIASAAMFAVLAFSELMNLLG</sequence>
<feature type="transmembrane region" description="Helical" evidence="6">
    <location>
        <begin position="162"/>
        <end position="179"/>
    </location>
</feature>
<keyword evidence="2 6" id="KW-0812">Transmembrane</keyword>
<reference evidence="7 8" key="1">
    <citation type="journal article" date="2015" name="Int. J. Syst. Evol. Microbiol.">
        <title>Roseomonas oryzae sp. nov., isolated from paddy rhizosphere soil.</title>
        <authorList>
            <person name="Ramaprasad E.V."/>
            <person name="Sasikala Ch."/>
            <person name="Ramana Ch.V."/>
        </authorList>
    </citation>
    <scope>NUCLEOTIDE SEQUENCE [LARGE SCALE GENOMIC DNA]</scope>
    <source>
        <strain evidence="7 8">KCTC 42542</strain>
    </source>
</reference>
<evidence type="ECO:0000256" key="6">
    <source>
        <dbReference type="SAM" id="Phobius"/>
    </source>
</evidence>
<dbReference type="RefSeq" id="WP_149810947.1">
    <property type="nucleotide sequence ID" value="NZ_VUKA01000001.1"/>
</dbReference>
<dbReference type="InterPro" id="IPR001046">
    <property type="entry name" value="NRAMP_fam"/>
</dbReference>
<dbReference type="GO" id="GO:0034755">
    <property type="term" value="P:iron ion transmembrane transport"/>
    <property type="evidence" value="ECO:0007669"/>
    <property type="project" value="TreeGrafter"/>
</dbReference>
<evidence type="ECO:0000313" key="8">
    <source>
        <dbReference type="Proteomes" id="UP000322110"/>
    </source>
</evidence>
<feature type="transmembrane region" description="Helical" evidence="6">
    <location>
        <begin position="96"/>
        <end position="115"/>
    </location>
</feature>
<keyword evidence="8" id="KW-1185">Reference proteome</keyword>
<gene>
    <name evidence="7" type="ORF">F0Q34_04770</name>
</gene>
<protein>
    <submittedName>
        <fullName evidence="7">Divalent metal cation transporter</fullName>
    </submittedName>
</protein>
<evidence type="ECO:0000256" key="1">
    <source>
        <dbReference type="ARBA" id="ARBA00004141"/>
    </source>
</evidence>
<accession>A0A5B2TLJ9</accession>
<evidence type="ECO:0000256" key="3">
    <source>
        <dbReference type="ARBA" id="ARBA00022989"/>
    </source>
</evidence>
<dbReference type="NCBIfam" id="NF037982">
    <property type="entry name" value="Nramp_1"/>
    <property type="match status" value="2"/>
</dbReference>
<dbReference type="GO" id="GO:0015086">
    <property type="term" value="F:cadmium ion transmembrane transporter activity"/>
    <property type="evidence" value="ECO:0007669"/>
    <property type="project" value="TreeGrafter"/>
</dbReference>
<dbReference type="PANTHER" id="PTHR11706:SF3">
    <property type="entry name" value="METAL ION TRANSPORT PROTEIN"/>
    <property type="match status" value="1"/>
</dbReference>
<dbReference type="Proteomes" id="UP000322110">
    <property type="component" value="Unassembled WGS sequence"/>
</dbReference>
<feature type="transmembrane region" description="Helical" evidence="6">
    <location>
        <begin position="289"/>
        <end position="317"/>
    </location>
</feature>
<evidence type="ECO:0000256" key="4">
    <source>
        <dbReference type="ARBA" id="ARBA00023136"/>
    </source>
</evidence>
<evidence type="ECO:0000256" key="2">
    <source>
        <dbReference type="ARBA" id="ARBA00022692"/>
    </source>
</evidence>
<feature type="transmembrane region" description="Helical" evidence="6">
    <location>
        <begin position="363"/>
        <end position="386"/>
    </location>
</feature>
<feature type="transmembrane region" description="Helical" evidence="6">
    <location>
        <begin position="338"/>
        <end position="357"/>
    </location>
</feature>
<feature type="transmembrane region" description="Helical" evidence="6">
    <location>
        <begin position="31"/>
        <end position="50"/>
    </location>
</feature>
<comment type="subcellular location">
    <subcellularLocation>
        <location evidence="1">Membrane</location>
        <topology evidence="1">Multi-pass membrane protein</topology>
    </subcellularLocation>
</comment>
<name>A0A5B2TLJ9_9PROT</name>
<dbReference type="PANTHER" id="PTHR11706">
    <property type="entry name" value="SOLUTE CARRIER PROTEIN FAMILY 11 MEMBER"/>
    <property type="match status" value="1"/>
</dbReference>
<dbReference type="Pfam" id="PF01566">
    <property type="entry name" value="Nramp"/>
    <property type="match status" value="1"/>
</dbReference>
<keyword evidence="3 6" id="KW-1133">Transmembrane helix</keyword>
<keyword evidence="4 6" id="KW-0472">Membrane</keyword>
<feature type="transmembrane region" description="Helical" evidence="6">
    <location>
        <begin position="241"/>
        <end position="269"/>
    </location>
</feature>
<feature type="region of interest" description="Disordered" evidence="5">
    <location>
        <begin position="1"/>
        <end position="23"/>
    </location>
</feature>
<dbReference type="OrthoDB" id="9787548at2"/>
<proteinExistence type="predicted"/>